<reference evidence="1 2" key="1">
    <citation type="submission" date="2015-04" db="EMBL/GenBank/DDBJ databases">
        <title>Lasius niger genome sequencing.</title>
        <authorList>
            <person name="Konorov E.A."/>
            <person name="Nikitin M.A."/>
            <person name="Kirill M.V."/>
            <person name="Chang P."/>
        </authorList>
    </citation>
    <scope>NUCLEOTIDE SEQUENCE [LARGE SCALE GENOMIC DNA]</scope>
    <source>
        <tissue evidence="1">Whole</tissue>
    </source>
</reference>
<dbReference type="AlphaFoldDB" id="A0A0J7K6N4"/>
<sequence length="129" mass="14878">MAFLNRDIKGAAMKKPIIDLSELVTIEDHLKALVDAEDSISHIEHQLSASIDNDSAWRHRANHAMAAWKASRRRITARLAVLRQQEKVRNMEIHQQHNDFLVKELMTMVSPEAFLECDRRAKKKLEGIQ</sequence>
<keyword evidence="2" id="KW-1185">Reference proteome</keyword>
<dbReference type="EMBL" id="LBMM01012925">
    <property type="protein sequence ID" value="KMQ85924.1"/>
    <property type="molecule type" value="Genomic_DNA"/>
</dbReference>
<dbReference type="PaxDb" id="67767-A0A0J7K6N4"/>
<dbReference type="Proteomes" id="UP000036403">
    <property type="component" value="Unassembled WGS sequence"/>
</dbReference>
<evidence type="ECO:0000313" key="1">
    <source>
        <dbReference type="EMBL" id="KMQ85924.1"/>
    </source>
</evidence>
<organism evidence="1 2">
    <name type="scientific">Lasius niger</name>
    <name type="common">Black garden ant</name>
    <dbReference type="NCBI Taxonomy" id="67767"/>
    <lineage>
        <taxon>Eukaryota</taxon>
        <taxon>Metazoa</taxon>
        <taxon>Ecdysozoa</taxon>
        <taxon>Arthropoda</taxon>
        <taxon>Hexapoda</taxon>
        <taxon>Insecta</taxon>
        <taxon>Pterygota</taxon>
        <taxon>Neoptera</taxon>
        <taxon>Endopterygota</taxon>
        <taxon>Hymenoptera</taxon>
        <taxon>Apocrita</taxon>
        <taxon>Aculeata</taxon>
        <taxon>Formicoidea</taxon>
        <taxon>Formicidae</taxon>
        <taxon>Formicinae</taxon>
        <taxon>Lasius</taxon>
        <taxon>Lasius</taxon>
    </lineage>
</organism>
<proteinExistence type="predicted"/>
<evidence type="ECO:0000313" key="2">
    <source>
        <dbReference type="Proteomes" id="UP000036403"/>
    </source>
</evidence>
<gene>
    <name evidence="1" type="ORF">RF55_15264</name>
</gene>
<comment type="caution">
    <text evidence="1">The sequence shown here is derived from an EMBL/GenBank/DDBJ whole genome shotgun (WGS) entry which is preliminary data.</text>
</comment>
<name>A0A0J7K6N4_LASNI</name>
<accession>A0A0J7K6N4</accession>
<protein>
    <submittedName>
        <fullName evidence="1">Uncharacterized protein</fullName>
    </submittedName>
</protein>